<dbReference type="AlphaFoldDB" id="A0AAI9GJE4"/>
<organism evidence="1">
    <name type="scientific">Providencia stuartii</name>
    <dbReference type="NCBI Taxonomy" id="588"/>
    <lineage>
        <taxon>Bacteria</taxon>
        <taxon>Pseudomonadati</taxon>
        <taxon>Pseudomonadota</taxon>
        <taxon>Gammaproteobacteria</taxon>
        <taxon>Enterobacterales</taxon>
        <taxon>Morganellaceae</taxon>
        <taxon>Providencia</taxon>
    </lineage>
</organism>
<evidence type="ECO:0000313" key="1">
    <source>
        <dbReference type="EMBL" id="EMJ5134795.1"/>
    </source>
</evidence>
<sequence length="133" mass="15745">MKKIKISRWYISGFWAPLDGGPNEDELLLKLNLNNPSSIDLIVGKILKPYIDILPLKYQIRFKNSFKYAITYYSEKELKDCYYTGTPQLELPDGITARNFYIYVWNFIYKGENYLASENDDYIELSLNEIYKK</sequence>
<dbReference type="EMBL" id="ABMABF030000007">
    <property type="protein sequence ID" value="EMJ5134795.1"/>
    <property type="molecule type" value="Genomic_DNA"/>
</dbReference>
<accession>A0AAI9GJE4</accession>
<proteinExistence type="predicted"/>
<name>A0AAI9GJE4_PROST</name>
<reference evidence="1" key="1">
    <citation type="submission" date="2024-02" db="EMBL/GenBank/DDBJ databases">
        <authorList>
            <consortium name="Clinical and Environmental Microbiology Branch: Whole genome sequencing antimicrobial resistance pathogens in the healthcare setting"/>
        </authorList>
    </citation>
    <scope>NUCLEOTIDE SEQUENCE</scope>
    <source>
        <strain evidence="1">2021GO-0154</strain>
    </source>
</reference>
<comment type="caution">
    <text evidence="1">The sequence shown here is derived from an EMBL/GenBank/DDBJ whole genome shotgun (WGS) entry which is preliminary data.</text>
</comment>
<protein>
    <submittedName>
        <fullName evidence="1">Uncharacterized protein</fullName>
    </submittedName>
</protein>
<gene>
    <name evidence="1" type="ORF">RG298_002537</name>
</gene>